<organism evidence="2 3">
    <name type="scientific">Agaricus bisporus var. burnettii</name>
    <dbReference type="NCBI Taxonomy" id="192524"/>
    <lineage>
        <taxon>Eukaryota</taxon>
        <taxon>Fungi</taxon>
        <taxon>Dikarya</taxon>
        <taxon>Basidiomycota</taxon>
        <taxon>Agaricomycotina</taxon>
        <taxon>Agaricomycetes</taxon>
        <taxon>Agaricomycetidae</taxon>
        <taxon>Agaricales</taxon>
        <taxon>Agaricineae</taxon>
        <taxon>Agaricaceae</taxon>
        <taxon>Agaricus</taxon>
    </lineage>
</organism>
<feature type="region of interest" description="Disordered" evidence="1">
    <location>
        <begin position="1"/>
        <end position="29"/>
    </location>
</feature>
<evidence type="ECO:0000313" key="3">
    <source>
        <dbReference type="Proteomes" id="UP000629468"/>
    </source>
</evidence>
<proteinExistence type="predicted"/>
<accession>A0A8H7KHP2</accession>
<gene>
    <name evidence="2" type="ORF">Agabi119p4_4795</name>
</gene>
<comment type="caution">
    <text evidence="2">The sequence shown here is derived from an EMBL/GenBank/DDBJ whole genome shotgun (WGS) entry which is preliminary data.</text>
</comment>
<name>A0A8H7KHP2_AGABI</name>
<dbReference type="EMBL" id="JABXXO010000006">
    <property type="protein sequence ID" value="KAF7776402.1"/>
    <property type="molecule type" value="Genomic_DNA"/>
</dbReference>
<sequence>MHQPLIRFIGRRKWPSTAGPPHPHPAASPEFRNHFAQFLKKRETVPERETVSASSPHSQFWEAPSRFWKPRVRQLEDAEMDAIMSGGASSYGRH</sequence>
<evidence type="ECO:0000256" key="1">
    <source>
        <dbReference type="SAM" id="MobiDB-lite"/>
    </source>
</evidence>
<protein>
    <submittedName>
        <fullName evidence="2">Uncharacterized protein</fullName>
    </submittedName>
</protein>
<dbReference type="AlphaFoldDB" id="A0A8H7KHP2"/>
<reference evidence="2 3" key="1">
    <citation type="journal article" name="Sci. Rep.">
        <title>Telomere-to-telomere assembled and centromere annotated genomes of the two main subspecies of the button mushroom Agaricus bisporus reveal especially polymorphic chromosome ends.</title>
        <authorList>
            <person name="Sonnenberg A.S.M."/>
            <person name="Sedaghat-Telgerd N."/>
            <person name="Lavrijssen B."/>
            <person name="Ohm R.A."/>
            <person name="Hendrickx P.M."/>
            <person name="Scholtmeijer K."/>
            <person name="Baars J.J.P."/>
            <person name="van Peer A."/>
        </authorList>
    </citation>
    <scope>NUCLEOTIDE SEQUENCE [LARGE SCALE GENOMIC DNA]</scope>
    <source>
        <strain evidence="2 3">H119_p4</strain>
    </source>
</reference>
<dbReference type="Proteomes" id="UP000629468">
    <property type="component" value="Unassembled WGS sequence"/>
</dbReference>
<evidence type="ECO:0000313" key="2">
    <source>
        <dbReference type="EMBL" id="KAF7776402.1"/>
    </source>
</evidence>